<evidence type="ECO:0000313" key="1">
    <source>
        <dbReference type="EMBL" id="MDQ0320307.1"/>
    </source>
</evidence>
<organism evidence="1 2">
    <name type="scientific">Pararhizobium capsulatum DSM 1112</name>
    <dbReference type="NCBI Taxonomy" id="1121113"/>
    <lineage>
        <taxon>Bacteria</taxon>
        <taxon>Pseudomonadati</taxon>
        <taxon>Pseudomonadota</taxon>
        <taxon>Alphaproteobacteria</taxon>
        <taxon>Hyphomicrobiales</taxon>
        <taxon>Rhizobiaceae</taxon>
        <taxon>Rhizobium/Agrobacterium group</taxon>
        <taxon>Pararhizobium</taxon>
    </lineage>
</organism>
<dbReference type="EMBL" id="JAUSVF010000001">
    <property type="protein sequence ID" value="MDQ0320307.1"/>
    <property type="molecule type" value="Genomic_DNA"/>
</dbReference>
<evidence type="ECO:0000313" key="2">
    <source>
        <dbReference type="Proteomes" id="UP001230207"/>
    </source>
</evidence>
<keyword evidence="2" id="KW-1185">Reference proteome</keyword>
<gene>
    <name evidence="1" type="ORF">QO002_002445</name>
</gene>
<dbReference type="NCBIfam" id="NF033819">
    <property type="entry name" value="IS66_TnpB"/>
    <property type="match status" value="1"/>
</dbReference>
<dbReference type="Pfam" id="PF05717">
    <property type="entry name" value="TnpB_IS66"/>
    <property type="match status" value="1"/>
</dbReference>
<dbReference type="InterPro" id="IPR008878">
    <property type="entry name" value="Transposase_IS66_Orf2"/>
</dbReference>
<reference evidence="1 2" key="1">
    <citation type="submission" date="2023-07" db="EMBL/GenBank/DDBJ databases">
        <title>Genomic Encyclopedia of Type Strains, Phase IV (KMG-IV): sequencing the most valuable type-strain genomes for metagenomic binning, comparative biology and taxonomic classification.</title>
        <authorList>
            <person name="Goeker M."/>
        </authorList>
    </citation>
    <scope>NUCLEOTIDE SEQUENCE [LARGE SCALE GENOMIC DNA]</scope>
    <source>
        <strain evidence="1 2">DSM 1112</strain>
    </source>
</reference>
<protein>
    <submittedName>
        <fullName evidence="1">Transposase</fullName>
    </submittedName>
</protein>
<dbReference type="PANTHER" id="PTHR36455">
    <property type="match status" value="1"/>
</dbReference>
<dbReference type="Proteomes" id="UP001230207">
    <property type="component" value="Unassembled WGS sequence"/>
</dbReference>
<proteinExistence type="predicted"/>
<dbReference type="RefSeq" id="WP_307229949.1">
    <property type="nucleotide sequence ID" value="NZ_JAUSVF010000001.1"/>
</dbReference>
<sequence>MIAGGANARVYPLACGVTDLRKVIDELMALLKSSLRQKTASGSAFVFHGQRGNRIKLLFLRSQGFCLYYQALKNGRFP</sequence>
<comment type="caution">
    <text evidence="1">The sequence shown here is derived from an EMBL/GenBank/DDBJ whole genome shotgun (WGS) entry which is preliminary data.</text>
</comment>
<accession>A0ABU0BPY6</accession>
<name>A0ABU0BPY6_9HYPH</name>
<dbReference type="PANTHER" id="PTHR36455:SF1">
    <property type="entry name" value="BLR8292 PROTEIN"/>
    <property type="match status" value="1"/>
</dbReference>